<dbReference type="Pfam" id="PF05532">
    <property type="entry name" value="CsbD"/>
    <property type="match status" value="1"/>
</dbReference>
<dbReference type="InterPro" id="IPR036629">
    <property type="entry name" value="YjbJ_sf"/>
</dbReference>
<dbReference type="Gene3D" id="1.10.1470.10">
    <property type="entry name" value="YjbJ"/>
    <property type="match status" value="1"/>
</dbReference>
<feature type="region of interest" description="Disordered" evidence="2">
    <location>
        <begin position="25"/>
        <end position="60"/>
    </location>
</feature>
<feature type="domain" description="CsbD-like" evidence="3">
    <location>
        <begin position="5"/>
        <end position="57"/>
    </location>
</feature>
<feature type="compositionally biased region" description="Basic and acidic residues" evidence="2">
    <location>
        <begin position="26"/>
        <end position="60"/>
    </location>
</feature>
<dbReference type="Proteomes" id="UP000010483">
    <property type="component" value="Chromosome"/>
</dbReference>
<proteinExistence type="inferred from homology"/>
<accession>K9YMM9</accession>
<reference evidence="5" key="1">
    <citation type="journal article" date="2013" name="Proc. Natl. Acad. Sci. U.S.A.">
        <title>Improving the coverage of the cyanobacterial phylum using diversity-driven genome sequencing.</title>
        <authorList>
            <person name="Shih P.M."/>
            <person name="Wu D."/>
            <person name="Latifi A."/>
            <person name="Axen S.D."/>
            <person name="Fewer D.P."/>
            <person name="Talla E."/>
            <person name="Calteau A."/>
            <person name="Cai F."/>
            <person name="Tandeau de Marsac N."/>
            <person name="Rippka R."/>
            <person name="Herdman M."/>
            <person name="Sivonen K."/>
            <person name="Coursin T."/>
            <person name="Laurent T."/>
            <person name="Goodwin L."/>
            <person name="Nolan M."/>
            <person name="Davenport K.W."/>
            <person name="Han C.S."/>
            <person name="Rubin E.M."/>
            <person name="Eisen J.A."/>
            <person name="Woyke T."/>
            <person name="Gugger M."/>
            <person name="Kerfeld C.A."/>
        </authorList>
    </citation>
    <scope>NUCLEOTIDE SEQUENCE [LARGE SCALE GENOMIC DNA]</scope>
    <source>
        <strain evidence="5">ATCC 29140 / PCC 7202</strain>
    </source>
</reference>
<dbReference type="eggNOG" id="COG3237">
    <property type="taxonomic scope" value="Bacteria"/>
</dbReference>
<dbReference type="HOGENOM" id="CLU_135567_1_0_3"/>
<name>K9YMM9_CYASC</name>
<evidence type="ECO:0000313" key="4">
    <source>
        <dbReference type="EMBL" id="AFZ48176.1"/>
    </source>
</evidence>
<evidence type="ECO:0000259" key="3">
    <source>
        <dbReference type="Pfam" id="PF05532"/>
    </source>
</evidence>
<dbReference type="BioCyc" id="CSTA292563:G1353-2231-MONOMER"/>
<organism evidence="4 5">
    <name type="scientific">Cyanobacterium stanieri (strain ATCC 29140 / PCC 7202)</name>
    <dbReference type="NCBI Taxonomy" id="292563"/>
    <lineage>
        <taxon>Bacteria</taxon>
        <taxon>Bacillati</taxon>
        <taxon>Cyanobacteriota</taxon>
        <taxon>Cyanophyceae</taxon>
        <taxon>Oscillatoriophycideae</taxon>
        <taxon>Chroococcales</taxon>
        <taxon>Geminocystaceae</taxon>
        <taxon>Cyanobacterium</taxon>
    </lineage>
</organism>
<dbReference type="AlphaFoldDB" id="K9YMM9"/>
<dbReference type="EMBL" id="CP003940">
    <property type="protein sequence ID" value="AFZ48176.1"/>
    <property type="molecule type" value="Genomic_DNA"/>
</dbReference>
<dbReference type="SUPFAM" id="SSF69047">
    <property type="entry name" value="Hypothetical protein YjbJ"/>
    <property type="match status" value="1"/>
</dbReference>
<keyword evidence="5" id="KW-1185">Reference proteome</keyword>
<sequence length="60" mass="6454">MGLEDKVKAAAKDVEGKVQEAAGKMADNKEAQVKGKAKQAEAEARKNVEDVKDKAKEIID</sequence>
<evidence type="ECO:0000313" key="5">
    <source>
        <dbReference type="Proteomes" id="UP000010483"/>
    </source>
</evidence>
<dbReference type="STRING" id="292563.Cyast_2227"/>
<evidence type="ECO:0000256" key="1">
    <source>
        <dbReference type="ARBA" id="ARBA00009129"/>
    </source>
</evidence>
<gene>
    <name evidence="4" type="ordered locus">Cyast_2227</name>
</gene>
<evidence type="ECO:0000256" key="2">
    <source>
        <dbReference type="SAM" id="MobiDB-lite"/>
    </source>
</evidence>
<dbReference type="InterPro" id="IPR008462">
    <property type="entry name" value="CsbD"/>
</dbReference>
<dbReference type="KEGG" id="csn:Cyast_2227"/>
<protein>
    <submittedName>
        <fullName evidence="4">CsbD family protein</fullName>
    </submittedName>
</protein>
<comment type="similarity">
    <text evidence="1">Belongs to the UPF0337 (CsbD) family.</text>
</comment>